<dbReference type="PANTHER" id="PTHR44924:SF1">
    <property type="entry name" value="DNAJ SUBFAMILY A MEMBER 2"/>
    <property type="match status" value="1"/>
</dbReference>
<dbReference type="Pfam" id="PF14308">
    <property type="entry name" value="DnaJ-X"/>
    <property type="match status" value="1"/>
</dbReference>
<feature type="domain" description="J" evidence="4">
    <location>
        <begin position="159"/>
        <end position="220"/>
    </location>
</feature>
<dbReference type="InterPro" id="IPR026894">
    <property type="entry name" value="DnaJ_X"/>
</dbReference>
<evidence type="ECO:0000259" key="4">
    <source>
        <dbReference type="PROSITE" id="PS50076"/>
    </source>
</evidence>
<feature type="coiled-coil region" evidence="2">
    <location>
        <begin position="1"/>
        <end position="157"/>
    </location>
</feature>
<dbReference type="SMART" id="SM00271">
    <property type="entry name" value="DnaJ"/>
    <property type="match status" value="1"/>
</dbReference>
<evidence type="ECO:0000256" key="3">
    <source>
        <dbReference type="SAM" id="MobiDB-lite"/>
    </source>
</evidence>
<gene>
    <name evidence="5" type="ORF">FB192DRAFT_1300518</name>
</gene>
<dbReference type="CDD" id="cd06257">
    <property type="entry name" value="DnaJ"/>
    <property type="match status" value="1"/>
</dbReference>
<dbReference type="PROSITE" id="PS00636">
    <property type="entry name" value="DNAJ_1"/>
    <property type="match status" value="1"/>
</dbReference>
<dbReference type="PRINTS" id="PR00625">
    <property type="entry name" value="JDOMAIN"/>
</dbReference>
<evidence type="ECO:0000256" key="2">
    <source>
        <dbReference type="SAM" id="Coils"/>
    </source>
</evidence>
<dbReference type="PROSITE" id="PS50076">
    <property type="entry name" value="DNAJ_2"/>
    <property type="match status" value="1"/>
</dbReference>
<dbReference type="InterPro" id="IPR000533">
    <property type="entry name" value="Tropomyosin"/>
</dbReference>
<dbReference type="InterPro" id="IPR018253">
    <property type="entry name" value="DnaJ_domain_CS"/>
</dbReference>
<dbReference type="SUPFAM" id="SSF57997">
    <property type="entry name" value="Tropomyosin"/>
    <property type="match status" value="1"/>
</dbReference>
<organism evidence="5 6">
    <name type="scientific">Mucor circinelloides f. lusitanicus</name>
    <name type="common">Mucor racemosus var. lusitanicus</name>
    <dbReference type="NCBI Taxonomy" id="29924"/>
    <lineage>
        <taxon>Eukaryota</taxon>
        <taxon>Fungi</taxon>
        <taxon>Fungi incertae sedis</taxon>
        <taxon>Mucoromycota</taxon>
        <taxon>Mucoromycotina</taxon>
        <taxon>Mucoromycetes</taxon>
        <taxon>Mucorales</taxon>
        <taxon>Mucorineae</taxon>
        <taxon>Mucoraceae</taxon>
        <taxon>Mucor</taxon>
    </lineage>
</organism>
<dbReference type="EMBL" id="JAAECE010000003">
    <property type="protein sequence ID" value="KAF1803226.1"/>
    <property type="molecule type" value="Genomic_DNA"/>
</dbReference>
<dbReference type="SUPFAM" id="SSF46565">
    <property type="entry name" value="Chaperone J-domain"/>
    <property type="match status" value="1"/>
</dbReference>
<proteinExistence type="predicted"/>
<feature type="region of interest" description="Disordered" evidence="3">
    <location>
        <begin position="266"/>
        <end position="300"/>
    </location>
</feature>
<dbReference type="Gene3D" id="1.10.287.110">
    <property type="entry name" value="DnaJ domain"/>
    <property type="match status" value="1"/>
</dbReference>
<dbReference type="InterPro" id="IPR036869">
    <property type="entry name" value="J_dom_sf"/>
</dbReference>
<accession>A0A8H4BJL9</accession>
<evidence type="ECO:0000313" key="6">
    <source>
        <dbReference type="Proteomes" id="UP000469890"/>
    </source>
</evidence>
<dbReference type="AlphaFoldDB" id="A0A8H4BJL9"/>
<name>A0A8H4BJL9_MUCCL</name>
<dbReference type="Gene3D" id="1.20.5.340">
    <property type="match status" value="1"/>
</dbReference>
<dbReference type="Pfam" id="PF00226">
    <property type="entry name" value="DnaJ"/>
    <property type="match status" value="1"/>
</dbReference>
<evidence type="ECO:0000256" key="1">
    <source>
        <dbReference type="ARBA" id="ARBA00023054"/>
    </source>
</evidence>
<sequence>MEKIREKIATIRAEADAANARADEYEAKYKELEQIQMKQEHDIISLTNQNKHLEEDLELAQEKIRQLKSLEDDEDDLKKENDAAQRKITLLEQELENSELTIRETTKNFREADVKAEHFERKVQQLESLSFDQEKKNEELKAKILELQAQLDEFNANTSYYELLNIPTNAEAIQIKKAYRYVYHPDKNKEPGAEEKFKEISEAYQVLSDPQLRAAYNKYGKDKELAPEGGFADPREYFQQMFGGDAFRSIIGELAVGEMFSDAQQDELNKEGTTAEGSEDGEKKQMNKEQMEKMQKQQQERVDKLAETLKLKLALFTESEGDEQAITAFQDQIKHEAEKLKNESYGLELLHSIGGVYSLKAKHYLGIKGGGMPSIFLGFKQKKHIVKELWTTVKVAMDVQQAAEMISKAEEKGMDDSDKMKLEEEVTTKTYKALWQTSKFEVEATLRQVCDKVLQDKEVDSKTRQKRAIALKWVGYIYKHTEADKSCMDLQIKP</sequence>
<keyword evidence="1 2" id="KW-0175">Coiled coil</keyword>
<evidence type="ECO:0000313" key="5">
    <source>
        <dbReference type="EMBL" id="KAF1803226.1"/>
    </source>
</evidence>
<dbReference type="Proteomes" id="UP000469890">
    <property type="component" value="Unassembled WGS sequence"/>
</dbReference>
<protein>
    <submittedName>
        <fullName evidence="5">X-domain of DnaJ-containing-domain-containing protein</fullName>
    </submittedName>
</protein>
<comment type="caution">
    <text evidence="5">The sequence shown here is derived from an EMBL/GenBank/DDBJ whole genome shotgun (WGS) entry which is preliminary data.</text>
</comment>
<reference evidence="5 6" key="1">
    <citation type="submission" date="2019-09" db="EMBL/GenBank/DDBJ databases">
        <authorList>
            <consortium name="DOE Joint Genome Institute"/>
            <person name="Mondo S.J."/>
            <person name="Navarro-Mendoza M.I."/>
            <person name="Perez-Arques C."/>
            <person name="Panchal S."/>
            <person name="Nicolas F.E."/>
            <person name="Ganguly P."/>
            <person name="Pangilinan J."/>
            <person name="Grigoriev I."/>
            <person name="Heitman J."/>
            <person name="Sanya K."/>
            <person name="Garre V."/>
        </authorList>
    </citation>
    <scope>NUCLEOTIDE SEQUENCE [LARGE SCALE GENOMIC DNA]</scope>
    <source>
        <strain evidence="5 6">MU402</strain>
    </source>
</reference>
<dbReference type="Pfam" id="PF00261">
    <property type="entry name" value="Tropomyosin"/>
    <property type="match status" value="1"/>
</dbReference>
<dbReference type="InterPro" id="IPR001623">
    <property type="entry name" value="DnaJ_domain"/>
</dbReference>
<dbReference type="PANTHER" id="PTHR44924">
    <property type="entry name" value="DNAJ SUBFAMILY A MEMBER 2"/>
    <property type="match status" value="1"/>
</dbReference>
<feature type="compositionally biased region" description="Basic and acidic residues" evidence="3">
    <location>
        <begin position="280"/>
        <end position="300"/>
    </location>
</feature>